<dbReference type="InterPro" id="IPR050457">
    <property type="entry name" value="ZnFinger_BTB_dom_contain"/>
</dbReference>
<dbReference type="GO" id="GO:0000978">
    <property type="term" value="F:RNA polymerase II cis-regulatory region sequence-specific DNA binding"/>
    <property type="evidence" value="ECO:0007669"/>
    <property type="project" value="TreeGrafter"/>
</dbReference>
<evidence type="ECO:0000256" key="10">
    <source>
        <dbReference type="PROSITE-ProRule" id="PRU00042"/>
    </source>
</evidence>
<feature type="domain" description="C2H2-type" evidence="13">
    <location>
        <begin position="357"/>
        <end position="384"/>
    </location>
</feature>
<dbReference type="InterPro" id="IPR000210">
    <property type="entry name" value="BTB/POZ_dom"/>
</dbReference>
<feature type="compositionally biased region" description="Basic and acidic residues" evidence="11">
    <location>
        <begin position="229"/>
        <end position="240"/>
    </location>
</feature>
<feature type="domain" description="C2H2-type" evidence="13">
    <location>
        <begin position="515"/>
        <end position="544"/>
    </location>
</feature>
<dbReference type="GO" id="GO:0005634">
    <property type="term" value="C:nucleus"/>
    <property type="evidence" value="ECO:0007669"/>
    <property type="project" value="UniProtKB-SubCell"/>
</dbReference>
<feature type="region of interest" description="Disordered" evidence="11">
    <location>
        <begin position="114"/>
        <end position="343"/>
    </location>
</feature>
<dbReference type="SUPFAM" id="SSF57667">
    <property type="entry name" value="beta-beta-alpha zinc fingers"/>
    <property type="match status" value="3"/>
</dbReference>
<dbReference type="GO" id="GO:0000981">
    <property type="term" value="F:DNA-binding transcription factor activity, RNA polymerase II-specific"/>
    <property type="evidence" value="ECO:0007669"/>
    <property type="project" value="TreeGrafter"/>
</dbReference>
<evidence type="ECO:0000256" key="4">
    <source>
        <dbReference type="ARBA" id="ARBA00022771"/>
    </source>
</evidence>
<comment type="caution">
    <text evidence="14">The sequence shown here is derived from an EMBL/GenBank/DDBJ whole genome shotgun (WGS) entry which is preliminary data.</text>
</comment>
<keyword evidence="3" id="KW-0677">Repeat</keyword>
<keyword evidence="2" id="KW-0479">Metal-binding</keyword>
<dbReference type="InterPro" id="IPR036236">
    <property type="entry name" value="Znf_C2H2_sf"/>
</dbReference>
<evidence type="ECO:0000256" key="9">
    <source>
        <dbReference type="ARBA" id="ARBA00023242"/>
    </source>
</evidence>
<feature type="compositionally biased region" description="Pro residues" evidence="11">
    <location>
        <begin position="139"/>
        <end position="150"/>
    </location>
</feature>
<evidence type="ECO:0000256" key="2">
    <source>
        <dbReference type="ARBA" id="ARBA00022723"/>
    </source>
</evidence>
<protein>
    <submittedName>
        <fullName evidence="14">Uncharacterized protein</fullName>
    </submittedName>
</protein>
<keyword evidence="9" id="KW-0539">Nucleus</keyword>
<feature type="compositionally biased region" description="Basic and acidic residues" evidence="11">
    <location>
        <begin position="316"/>
        <end position="325"/>
    </location>
</feature>
<feature type="compositionally biased region" description="Low complexity" evidence="11">
    <location>
        <begin position="186"/>
        <end position="197"/>
    </location>
</feature>
<keyword evidence="7" id="KW-0238">DNA-binding</keyword>
<reference evidence="14 15" key="1">
    <citation type="submission" date="2023-03" db="EMBL/GenBank/DDBJ databases">
        <title>High-quality genome of Scylla paramamosain provides insights in environmental adaptation.</title>
        <authorList>
            <person name="Zhang L."/>
        </authorList>
    </citation>
    <scope>NUCLEOTIDE SEQUENCE [LARGE SCALE GENOMIC DNA]</scope>
    <source>
        <strain evidence="14">LZ_2023a</strain>
        <tissue evidence="14">Muscle</tissue>
    </source>
</reference>
<evidence type="ECO:0000256" key="3">
    <source>
        <dbReference type="ARBA" id="ARBA00022737"/>
    </source>
</evidence>
<comment type="subcellular location">
    <subcellularLocation>
        <location evidence="1">Nucleus</location>
    </subcellularLocation>
</comment>
<evidence type="ECO:0000259" key="13">
    <source>
        <dbReference type="PROSITE" id="PS50157"/>
    </source>
</evidence>
<feature type="domain" description="C2H2-type" evidence="13">
    <location>
        <begin position="385"/>
        <end position="412"/>
    </location>
</feature>
<dbReference type="SMART" id="SM00225">
    <property type="entry name" value="BTB"/>
    <property type="match status" value="1"/>
</dbReference>
<evidence type="ECO:0000313" key="14">
    <source>
        <dbReference type="EMBL" id="KAK8401759.1"/>
    </source>
</evidence>
<keyword evidence="5" id="KW-0862">Zinc</keyword>
<dbReference type="InterPro" id="IPR011333">
    <property type="entry name" value="SKP1/BTB/POZ_sf"/>
</dbReference>
<dbReference type="EMBL" id="JARAKH010000008">
    <property type="protein sequence ID" value="KAK8401759.1"/>
    <property type="molecule type" value="Genomic_DNA"/>
</dbReference>
<feature type="domain" description="C2H2-type" evidence="13">
    <location>
        <begin position="485"/>
        <end position="514"/>
    </location>
</feature>
<keyword evidence="4 10" id="KW-0863">Zinc-finger</keyword>
<feature type="domain" description="BTB" evidence="12">
    <location>
        <begin position="31"/>
        <end position="96"/>
    </location>
</feature>
<evidence type="ECO:0000256" key="11">
    <source>
        <dbReference type="SAM" id="MobiDB-lite"/>
    </source>
</evidence>
<evidence type="ECO:0000256" key="6">
    <source>
        <dbReference type="ARBA" id="ARBA00023015"/>
    </source>
</evidence>
<proteinExistence type="predicted"/>
<dbReference type="Pfam" id="PF00096">
    <property type="entry name" value="zf-C2H2"/>
    <property type="match status" value="5"/>
</dbReference>
<dbReference type="FunFam" id="3.30.160.60:FF:000624">
    <property type="entry name" value="zinc finger protein 697"/>
    <property type="match status" value="2"/>
</dbReference>
<evidence type="ECO:0000256" key="5">
    <source>
        <dbReference type="ARBA" id="ARBA00022833"/>
    </source>
</evidence>
<dbReference type="AlphaFoldDB" id="A0AAW0UNN7"/>
<feature type="compositionally biased region" description="Basic and acidic residues" evidence="11">
    <location>
        <begin position="121"/>
        <end position="138"/>
    </location>
</feature>
<feature type="compositionally biased region" description="Basic and acidic residues" evidence="11">
    <location>
        <begin position="279"/>
        <end position="290"/>
    </location>
</feature>
<feature type="domain" description="C2H2-type" evidence="13">
    <location>
        <begin position="413"/>
        <end position="440"/>
    </location>
</feature>
<evidence type="ECO:0000259" key="12">
    <source>
        <dbReference type="PROSITE" id="PS50097"/>
    </source>
</evidence>
<dbReference type="Proteomes" id="UP001487740">
    <property type="component" value="Unassembled WGS sequence"/>
</dbReference>
<dbReference type="SUPFAM" id="SSF54695">
    <property type="entry name" value="POZ domain"/>
    <property type="match status" value="1"/>
</dbReference>
<dbReference type="PROSITE" id="PS00028">
    <property type="entry name" value="ZINC_FINGER_C2H2_1"/>
    <property type="match status" value="3"/>
</dbReference>
<name>A0AAW0UNN7_SCYPA</name>
<keyword evidence="15" id="KW-1185">Reference proteome</keyword>
<evidence type="ECO:0000256" key="1">
    <source>
        <dbReference type="ARBA" id="ARBA00004123"/>
    </source>
</evidence>
<dbReference type="PROSITE" id="PS50097">
    <property type="entry name" value="BTB"/>
    <property type="match status" value="1"/>
</dbReference>
<dbReference type="PANTHER" id="PTHR46105">
    <property type="entry name" value="AGAP004733-PA"/>
    <property type="match status" value="1"/>
</dbReference>
<dbReference type="PANTHER" id="PTHR46105:SF5">
    <property type="entry name" value="ZINC FINGER AND BTB DOMAIN-CONTAINING PROTEIN 44 ISOFORM X1"/>
    <property type="match status" value="1"/>
</dbReference>
<dbReference type="GO" id="GO:0008270">
    <property type="term" value="F:zinc ion binding"/>
    <property type="evidence" value="ECO:0007669"/>
    <property type="project" value="UniProtKB-KW"/>
</dbReference>
<feature type="region of interest" description="Disordered" evidence="11">
    <location>
        <begin position="433"/>
        <end position="453"/>
    </location>
</feature>
<evidence type="ECO:0000256" key="7">
    <source>
        <dbReference type="ARBA" id="ARBA00023125"/>
    </source>
</evidence>
<feature type="compositionally biased region" description="Pro residues" evidence="11">
    <location>
        <begin position="241"/>
        <end position="250"/>
    </location>
</feature>
<evidence type="ECO:0000313" key="15">
    <source>
        <dbReference type="Proteomes" id="UP001487740"/>
    </source>
</evidence>
<dbReference type="Pfam" id="PF00651">
    <property type="entry name" value="BTB"/>
    <property type="match status" value="1"/>
</dbReference>
<dbReference type="Gene3D" id="3.30.710.10">
    <property type="entry name" value="Potassium Channel Kv1.1, Chain A"/>
    <property type="match status" value="1"/>
</dbReference>
<dbReference type="PROSITE" id="PS50157">
    <property type="entry name" value="ZINC_FINGER_C2H2_2"/>
    <property type="match status" value="5"/>
</dbReference>
<dbReference type="CDD" id="cd18315">
    <property type="entry name" value="BTB_POZ_BAB-like"/>
    <property type="match status" value="1"/>
</dbReference>
<dbReference type="InterPro" id="IPR013087">
    <property type="entry name" value="Znf_C2H2_type"/>
</dbReference>
<evidence type="ECO:0000256" key="8">
    <source>
        <dbReference type="ARBA" id="ARBA00023163"/>
    </source>
</evidence>
<sequence length="643" mass="71914">MTDELLSLKWNNHKSTFADILTILRDQEVFIDVTLACGGKQYPAHKFVLSTCSDYFKEMFTKNPCKHPIVFMKDVSARDLEALLDFMYRGEVNVPHHNLASLIKTAEGLQVKGLAVPDDPVQLRKAEPRSREPRETHTPRPPPEPSASPPPKKKRTRELEHVSERMTTLYGNMSPHHEPNSPYDLSQKSSSSSVSQSDNLHNDTAAPNPMSPDQPPSHQQTVHHHHHLANKENSPDDTKRPLPPKSPLPLAPSEVNCQEKSHEEADPMPGPSWRPVATKPEDEVIVKEDVSLEEEDEDWGHESGPGSDLGDASSGGEHHCMDHPHTCSNSSLPSSLDPALGRPPPHALSEQLLGHGLICPICQKEFKVLGSLKRHYRSHINFKPYICDICGKRFTLNQYLIEHRRTHTGERPYKCHVCGKSFAQTGTLYHHKDLSSKSSKLKKKDSSMMSPQGHSVLPPHGTPPMLLPPGALWPQDSNVNVEEILPCPICGKQFPKKRKSNLQVHLRTHTGERPFKCQQCGRGFKQKAHLEKHLEKSCHVMSDPVPGPVLCPDSARALIRSTPPWRGGSVIVAEPLCYTCVDSHTKESNGFKLLMYPHNLWPCSWSGLILTLFLPLLQESLFRHIVIGPHGGHRGGRRSCLLQ</sequence>
<keyword evidence="8" id="KW-0804">Transcription</keyword>
<organism evidence="14 15">
    <name type="scientific">Scylla paramamosain</name>
    <name type="common">Mud crab</name>
    <dbReference type="NCBI Taxonomy" id="85552"/>
    <lineage>
        <taxon>Eukaryota</taxon>
        <taxon>Metazoa</taxon>
        <taxon>Ecdysozoa</taxon>
        <taxon>Arthropoda</taxon>
        <taxon>Crustacea</taxon>
        <taxon>Multicrustacea</taxon>
        <taxon>Malacostraca</taxon>
        <taxon>Eumalacostraca</taxon>
        <taxon>Eucarida</taxon>
        <taxon>Decapoda</taxon>
        <taxon>Pleocyemata</taxon>
        <taxon>Brachyura</taxon>
        <taxon>Eubrachyura</taxon>
        <taxon>Portunoidea</taxon>
        <taxon>Portunidae</taxon>
        <taxon>Portuninae</taxon>
        <taxon>Scylla</taxon>
    </lineage>
</organism>
<dbReference type="FunFam" id="3.30.160.60:FF:000512">
    <property type="entry name" value="zinc finger protein 197 isoform X1"/>
    <property type="match status" value="1"/>
</dbReference>
<dbReference type="FunFam" id="3.30.160.60:FF:000145">
    <property type="entry name" value="Zinc finger protein 574"/>
    <property type="match status" value="1"/>
</dbReference>
<accession>A0AAW0UNN7</accession>
<dbReference type="SMART" id="SM00355">
    <property type="entry name" value="ZnF_C2H2"/>
    <property type="match status" value="5"/>
</dbReference>
<gene>
    <name evidence="14" type="ORF">O3P69_001106</name>
</gene>
<dbReference type="Gene3D" id="3.30.160.60">
    <property type="entry name" value="Classic Zinc Finger"/>
    <property type="match status" value="5"/>
</dbReference>
<keyword evidence="6" id="KW-0805">Transcription regulation</keyword>